<dbReference type="EMBL" id="CP003156">
    <property type="protein sequence ID" value="AEV32719.1"/>
    <property type="molecule type" value="Genomic_DNA"/>
</dbReference>
<keyword evidence="3" id="KW-0812">Transmembrane</keyword>
<gene>
    <name evidence="7" type="ordered locus">Oweho_1732</name>
</gene>
<evidence type="ECO:0000256" key="3">
    <source>
        <dbReference type="ARBA" id="ARBA00022692"/>
    </source>
</evidence>
<accession>G8R0L5</accession>
<evidence type="ECO:0000256" key="5">
    <source>
        <dbReference type="ARBA" id="ARBA00023136"/>
    </source>
</evidence>
<dbReference type="STRING" id="926562.Oweho_1732"/>
<dbReference type="GO" id="GO:0017095">
    <property type="term" value="F:heparan sulfate 6-sulfotransferase activity"/>
    <property type="evidence" value="ECO:0007669"/>
    <property type="project" value="TreeGrafter"/>
</dbReference>
<dbReference type="GO" id="GO:0016020">
    <property type="term" value="C:membrane"/>
    <property type="evidence" value="ECO:0007669"/>
    <property type="project" value="UniProtKB-SubCell"/>
</dbReference>
<keyword evidence="6" id="KW-0325">Glycoprotein</keyword>
<evidence type="ECO:0000256" key="6">
    <source>
        <dbReference type="ARBA" id="ARBA00023180"/>
    </source>
</evidence>
<reference evidence="7 8" key="1">
    <citation type="journal article" date="2012" name="Stand. Genomic Sci.">
        <title>Genome sequence of the orange-pigmented seawater bacterium Owenweeksia hongkongensis type strain (UST20020801(T)).</title>
        <authorList>
            <person name="Riedel T."/>
            <person name="Held B."/>
            <person name="Nolan M."/>
            <person name="Lucas S."/>
            <person name="Lapidus A."/>
            <person name="Tice H."/>
            <person name="Del Rio T.G."/>
            <person name="Cheng J.F."/>
            <person name="Han C."/>
            <person name="Tapia R."/>
            <person name="Goodwin L.A."/>
            <person name="Pitluck S."/>
            <person name="Liolios K."/>
            <person name="Mavromatis K."/>
            <person name="Pagani I."/>
            <person name="Ivanova N."/>
            <person name="Mikhailova N."/>
            <person name="Pati A."/>
            <person name="Chen A."/>
            <person name="Palaniappan K."/>
            <person name="Rohde M."/>
            <person name="Tindall B.J."/>
            <person name="Detter J.C."/>
            <person name="Goker M."/>
            <person name="Woyke T."/>
            <person name="Bristow J."/>
            <person name="Eisen J.A."/>
            <person name="Markowitz V."/>
            <person name="Hugenholtz P."/>
            <person name="Klenk H.P."/>
            <person name="Kyrpides N.C."/>
        </authorList>
    </citation>
    <scope>NUCLEOTIDE SEQUENCE</scope>
    <source>
        <strain evidence="8">DSM 17368 / JCM 12287 / NRRL B-23963</strain>
    </source>
</reference>
<dbReference type="KEGG" id="oho:Oweho_1732"/>
<name>G8R0L5_OWEHD</name>
<dbReference type="InterPro" id="IPR010635">
    <property type="entry name" value="Heparan_SO4-6-sulfoTrfase"/>
</dbReference>
<protein>
    <submittedName>
        <fullName evidence="7">Sulfotransferase family</fullName>
    </submittedName>
</protein>
<dbReference type="Pfam" id="PF03567">
    <property type="entry name" value="Sulfotransfer_2"/>
    <property type="match status" value="1"/>
</dbReference>
<dbReference type="InterPro" id="IPR005331">
    <property type="entry name" value="Sulfotransferase"/>
</dbReference>
<organism evidence="7 8">
    <name type="scientific">Owenweeksia hongkongensis (strain DSM 17368 / CIP 108786 / JCM 12287 / NRRL B-23963 / UST20020801)</name>
    <dbReference type="NCBI Taxonomy" id="926562"/>
    <lineage>
        <taxon>Bacteria</taxon>
        <taxon>Pseudomonadati</taxon>
        <taxon>Bacteroidota</taxon>
        <taxon>Flavobacteriia</taxon>
        <taxon>Flavobacteriales</taxon>
        <taxon>Owenweeksiaceae</taxon>
        <taxon>Owenweeksia</taxon>
    </lineage>
</organism>
<evidence type="ECO:0000256" key="1">
    <source>
        <dbReference type="ARBA" id="ARBA00004167"/>
    </source>
</evidence>
<dbReference type="PANTHER" id="PTHR12812">
    <property type="entry name" value="HEPARAN SULFATE 6-O-SULFOTRANSFERASE 3"/>
    <property type="match status" value="1"/>
</dbReference>
<dbReference type="PANTHER" id="PTHR12812:SF0">
    <property type="entry name" value="HEPARAN-SULFATE 6-O-SULFOTRANSFERASE"/>
    <property type="match status" value="1"/>
</dbReference>
<keyword evidence="2 7" id="KW-0808">Transferase</keyword>
<dbReference type="HOGENOM" id="CLU_054547_1_1_10"/>
<dbReference type="RefSeq" id="WP_014202075.1">
    <property type="nucleotide sequence ID" value="NC_016599.1"/>
</dbReference>
<evidence type="ECO:0000256" key="4">
    <source>
        <dbReference type="ARBA" id="ARBA00022989"/>
    </source>
</evidence>
<dbReference type="eggNOG" id="COG2226">
    <property type="taxonomic scope" value="Bacteria"/>
</dbReference>
<proteinExistence type="predicted"/>
<evidence type="ECO:0000313" key="7">
    <source>
        <dbReference type="EMBL" id="AEV32719.1"/>
    </source>
</evidence>
<keyword evidence="4" id="KW-1133">Transmembrane helix</keyword>
<evidence type="ECO:0000313" key="8">
    <source>
        <dbReference type="Proteomes" id="UP000005631"/>
    </source>
</evidence>
<comment type="subcellular location">
    <subcellularLocation>
        <location evidence="1">Membrane</location>
        <topology evidence="1">Single-pass membrane protein</topology>
    </subcellularLocation>
</comment>
<dbReference type="Proteomes" id="UP000005631">
    <property type="component" value="Chromosome"/>
</dbReference>
<keyword evidence="5" id="KW-0472">Membrane</keyword>
<dbReference type="AlphaFoldDB" id="G8R0L5"/>
<dbReference type="Gene3D" id="3.40.50.300">
    <property type="entry name" value="P-loop containing nucleotide triphosphate hydrolases"/>
    <property type="match status" value="1"/>
</dbReference>
<dbReference type="SUPFAM" id="SSF52540">
    <property type="entry name" value="P-loop containing nucleoside triphosphate hydrolases"/>
    <property type="match status" value="1"/>
</dbReference>
<sequence length="230" mass="27049">MKLDGQNIELVSLHIPKTAGTSFRTILEESFGRRSVVRFDIYKSGEVYLKDKPIKGTSLGRKTRVIHGHFSYQDFVDRVDYDPNVPMVTWLRHPLQRTLSNYYFLNKIIADRLKERPEENLMKRMGRSLMEFVAQEENRNIMSRFLEGADLKQFKFVGIQDDFKEELVRFEKAMGWKGVVNRVHNATNANRESLTAEDRAFILEVNKKDMELYQEALRIRDQNQNKGELL</sequence>
<keyword evidence="8" id="KW-1185">Reference proteome</keyword>
<evidence type="ECO:0000256" key="2">
    <source>
        <dbReference type="ARBA" id="ARBA00022679"/>
    </source>
</evidence>
<dbReference type="InterPro" id="IPR027417">
    <property type="entry name" value="P-loop_NTPase"/>
</dbReference>